<protein>
    <submittedName>
        <fullName evidence="1">dUTP diphosphatase</fullName>
        <ecNumber evidence="1">3.6.1.23</ecNumber>
    </submittedName>
</protein>
<dbReference type="PIRSF" id="PIRSF030140">
    <property type="entry name" value="UCP030140"/>
    <property type="match status" value="1"/>
</dbReference>
<dbReference type="CDD" id="cd11527">
    <property type="entry name" value="NTP-PPase_dUTPase"/>
    <property type="match status" value="1"/>
</dbReference>
<comment type="caution">
    <text evidence="1">The sequence shown here is derived from an EMBL/GenBank/DDBJ whole genome shotgun (WGS) entry which is preliminary data.</text>
</comment>
<proteinExistence type="predicted"/>
<dbReference type="GO" id="GO:0004170">
    <property type="term" value="F:dUTP diphosphatase activity"/>
    <property type="evidence" value="ECO:0007669"/>
    <property type="project" value="UniProtKB-EC"/>
</dbReference>
<accession>A0ABW2NLJ5</accession>
<dbReference type="InterPro" id="IPR016947">
    <property type="entry name" value="UCP030140"/>
</dbReference>
<dbReference type="Pfam" id="PF08761">
    <property type="entry name" value="dUTPase_2"/>
    <property type="match status" value="1"/>
</dbReference>
<evidence type="ECO:0000313" key="2">
    <source>
        <dbReference type="Proteomes" id="UP001596549"/>
    </source>
</evidence>
<name>A0ABW2NLJ5_9BACL</name>
<dbReference type="Proteomes" id="UP001596549">
    <property type="component" value="Unassembled WGS sequence"/>
</dbReference>
<keyword evidence="2" id="KW-1185">Reference proteome</keyword>
<organism evidence="1 2">
    <name type="scientific">Fictibacillus iocasae</name>
    <dbReference type="NCBI Taxonomy" id="2715437"/>
    <lineage>
        <taxon>Bacteria</taxon>
        <taxon>Bacillati</taxon>
        <taxon>Bacillota</taxon>
        <taxon>Bacilli</taxon>
        <taxon>Bacillales</taxon>
        <taxon>Fictibacillaceae</taxon>
        <taxon>Fictibacillus</taxon>
    </lineage>
</organism>
<dbReference type="InterPro" id="IPR014871">
    <property type="entry name" value="dUTPase/dCTP_pyrophosphatase"/>
</dbReference>
<dbReference type="SUPFAM" id="SSF101386">
    <property type="entry name" value="all-alpha NTP pyrophosphatases"/>
    <property type="match status" value="1"/>
</dbReference>
<reference evidence="2" key="1">
    <citation type="journal article" date="2019" name="Int. J. Syst. Evol. Microbiol.">
        <title>The Global Catalogue of Microorganisms (GCM) 10K type strain sequencing project: providing services to taxonomists for standard genome sequencing and annotation.</title>
        <authorList>
            <consortium name="The Broad Institute Genomics Platform"/>
            <consortium name="The Broad Institute Genome Sequencing Center for Infectious Disease"/>
            <person name="Wu L."/>
            <person name="Ma J."/>
        </authorList>
    </citation>
    <scope>NUCLEOTIDE SEQUENCE [LARGE SCALE GENOMIC DNA]</scope>
    <source>
        <strain evidence="2">NBRC 106396</strain>
    </source>
</reference>
<dbReference type="RefSeq" id="WP_379747790.1">
    <property type="nucleotide sequence ID" value="NZ_JBHTCP010000012.1"/>
</dbReference>
<gene>
    <name evidence="1" type="ORF">ACFQPF_06555</name>
</gene>
<dbReference type="EC" id="3.6.1.23" evidence="1"/>
<evidence type="ECO:0000313" key="1">
    <source>
        <dbReference type="EMBL" id="MFC7371329.1"/>
    </source>
</evidence>
<sequence length="165" mass="19441">MNIKMLMNMQRNLNERILREHNLKNEELYKKRLLAFLVELGELANETRSFKYWSMKPASEENEILEEYVDGLHFVLSICLDLGIEALTLPTERTEKEDNDIITDHFLGLYEHTSKLAEHRLIESGLLLFEKYIILGEALGFTYEQIEESYLKKNEVNHARQDSGY</sequence>
<dbReference type="Gene3D" id="1.10.4010.10">
    <property type="entry name" value="Type II deoxyuridine triphosphatase"/>
    <property type="match status" value="1"/>
</dbReference>
<dbReference type="EMBL" id="JBHTCP010000012">
    <property type="protein sequence ID" value="MFC7371329.1"/>
    <property type="molecule type" value="Genomic_DNA"/>
</dbReference>
<keyword evidence="1" id="KW-0378">Hydrolase</keyword>